<dbReference type="PANTHER" id="PTHR31001">
    <property type="entry name" value="UNCHARACTERIZED TRANSCRIPTIONAL REGULATORY PROTEIN"/>
    <property type="match status" value="1"/>
</dbReference>
<reference evidence="6" key="1">
    <citation type="journal article" date="2020" name="Stud. Mycol.">
        <title>101 Dothideomycetes genomes: a test case for predicting lifestyles and emergence of pathogens.</title>
        <authorList>
            <person name="Haridas S."/>
            <person name="Albert R."/>
            <person name="Binder M."/>
            <person name="Bloem J."/>
            <person name="Labutti K."/>
            <person name="Salamov A."/>
            <person name="Andreopoulos B."/>
            <person name="Baker S."/>
            <person name="Barry K."/>
            <person name="Bills G."/>
            <person name="Bluhm B."/>
            <person name="Cannon C."/>
            <person name="Castanera R."/>
            <person name="Culley D."/>
            <person name="Daum C."/>
            <person name="Ezra D."/>
            <person name="Gonzalez J."/>
            <person name="Henrissat B."/>
            <person name="Kuo A."/>
            <person name="Liang C."/>
            <person name="Lipzen A."/>
            <person name="Lutzoni F."/>
            <person name="Magnuson J."/>
            <person name="Mondo S."/>
            <person name="Nolan M."/>
            <person name="Ohm R."/>
            <person name="Pangilinan J."/>
            <person name="Park H.-J."/>
            <person name="Ramirez L."/>
            <person name="Alfaro M."/>
            <person name="Sun H."/>
            <person name="Tritt A."/>
            <person name="Yoshinaga Y."/>
            <person name="Zwiers L.-H."/>
            <person name="Turgeon B."/>
            <person name="Goodwin S."/>
            <person name="Spatafora J."/>
            <person name="Crous P."/>
            <person name="Grigoriev I."/>
        </authorList>
    </citation>
    <scope>NUCLEOTIDE SEQUENCE</scope>
    <source>
        <strain evidence="6">CBS 116435</strain>
    </source>
</reference>
<proteinExistence type="predicted"/>
<evidence type="ECO:0000256" key="3">
    <source>
        <dbReference type="ARBA" id="ARBA00023242"/>
    </source>
</evidence>
<dbReference type="PROSITE" id="PS50048">
    <property type="entry name" value="ZN2_CY6_FUNGAL_2"/>
    <property type="match status" value="1"/>
</dbReference>
<name>A0A9P4QDC2_9PEZI</name>
<gene>
    <name evidence="6" type="ORF">K431DRAFT_283381</name>
</gene>
<dbReference type="OrthoDB" id="4898680at2759"/>
<dbReference type="EMBL" id="MU003779">
    <property type="protein sequence ID" value="KAF2722871.1"/>
    <property type="molecule type" value="Genomic_DNA"/>
</dbReference>
<evidence type="ECO:0000259" key="5">
    <source>
        <dbReference type="PROSITE" id="PS50048"/>
    </source>
</evidence>
<dbReference type="Proteomes" id="UP000799441">
    <property type="component" value="Unassembled WGS sequence"/>
</dbReference>
<evidence type="ECO:0000256" key="1">
    <source>
        <dbReference type="ARBA" id="ARBA00004123"/>
    </source>
</evidence>
<comment type="subcellular location">
    <subcellularLocation>
        <location evidence="1">Nucleus</location>
    </subcellularLocation>
</comment>
<dbReference type="AlphaFoldDB" id="A0A9P4QDC2"/>
<evidence type="ECO:0000256" key="2">
    <source>
        <dbReference type="ARBA" id="ARBA00022723"/>
    </source>
</evidence>
<dbReference type="InterPro" id="IPR050613">
    <property type="entry name" value="Sec_Metabolite_Reg"/>
</dbReference>
<dbReference type="InterPro" id="IPR007219">
    <property type="entry name" value="XnlR_reg_dom"/>
</dbReference>
<dbReference type="GO" id="GO:0005634">
    <property type="term" value="C:nucleus"/>
    <property type="evidence" value="ECO:0007669"/>
    <property type="project" value="UniProtKB-SubCell"/>
</dbReference>
<protein>
    <recommendedName>
        <fullName evidence="5">Zn(2)-C6 fungal-type domain-containing protein</fullName>
    </recommendedName>
</protein>
<dbReference type="SUPFAM" id="SSF57701">
    <property type="entry name" value="Zn2/Cys6 DNA-binding domain"/>
    <property type="match status" value="1"/>
</dbReference>
<evidence type="ECO:0000256" key="4">
    <source>
        <dbReference type="SAM" id="MobiDB-lite"/>
    </source>
</evidence>
<keyword evidence="2" id="KW-0479">Metal-binding</keyword>
<dbReference type="InterPro" id="IPR036864">
    <property type="entry name" value="Zn2-C6_fun-type_DNA-bd_sf"/>
</dbReference>
<sequence length="740" mass="84018">MAENSRVTSPDAPATADSNRTPVRRRNGELQACEPCRMRKLRCDHGYPVCGRCIKRKHIDSCVYHPAPLTKKPKTAAQISKPSDAPPRTQRQIPTPPLTVEPSAPPTQTPLARVASEPLNVGSTPANHVSSSHVSVEQLSADQGRHGYVGNSGFTAVVAEIHASLGDSSQEIGSVHFSEPVPDDKVKRGIENIIGLRDFKLASQLVQRQLNLISGYIIFEPIYKVWLDGLNFFFSISGYDVTDDADVIDLSRMVWKNTLRPLTVRDGSVSAREWALEATGDNLRWETIGLIFSTARIMSRLLRPWDPIFAGRDRTDFLKMADRIVESCLQLSKECGHPNELLLCLAYEHCFSMRKIKGEVSFDTWRAMSECCDYAIALGLHQEKKTDSRTPFFLCELRKRLFSDVFSFEKFQSTHMGRPPRLSYRHSAFQIPLDLSDEDACATGERLSDALSQVDEKGWSLKQKVNRISWRRCWQLMCPVREDILELSTQVSNVDLDRRVPEIRVRIQEAYDFIPDWFPKDPIAIEQQIRGVAPWTLTIPRLEWRPLDSDMFFSVQTVMFHTEFLLERAIYNRRKTDPTALLLAARNLLNVLLRIYSLRDYMQEFISDMNTWLIFYGIPCAGVIAVETLKRDQSFDYAPNVLPRSEVIQSLAVLISALETIGPEEGGNYLSCQHGLTALKRILEKILSPKPPIAEMNQGNEQALLTSFPPEFATHTDADFLQWLGNVEWEGDHWFEHNGP</sequence>
<dbReference type="SMART" id="SM00066">
    <property type="entry name" value="GAL4"/>
    <property type="match status" value="1"/>
</dbReference>
<feature type="domain" description="Zn(2)-C6 fungal-type" evidence="5">
    <location>
        <begin position="32"/>
        <end position="64"/>
    </location>
</feature>
<feature type="region of interest" description="Disordered" evidence="4">
    <location>
        <begin position="1"/>
        <end position="23"/>
    </location>
</feature>
<dbReference type="PANTHER" id="PTHR31001:SF40">
    <property type="entry name" value="ZN(II)2CYS6 TRANSCRIPTION FACTOR (EUROFUNG)"/>
    <property type="match status" value="1"/>
</dbReference>
<dbReference type="CDD" id="cd12148">
    <property type="entry name" value="fungal_TF_MHR"/>
    <property type="match status" value="1"/>
</dbReference>
<dbReference type="GO" id="GO:0008270">
    <property type="term" value="F:zinc ion binding"/>
    <property type="evidence" value="ECO:0007669"/>
    <property type="project" value="InterPro"/>
</dbReference>
<dbReference type="PROSITE" id="PS00463">
    <property type="entry name" value="ZN2_CY6_FUNGAL_1"/>
    <property type="match status" value="1"/>
</dbReference>
<keyword evidence="7" id="KW-1185">Reference proteome</keyword>
<evidence type="ECO:0000313" key="7">
    <source>
        <dbReference type="Proteomes" id="UP000799441"/>
    </source>
</evidence>
<feature type="region of interest" description="Disordered" evidence="4">
    <location>
        <begin position="67"/>
        <end position="110"/>
    </location>
</feature>
<comment type="caution">
    <text evidence="6">The sequence shown here is derived from an EMBL/GenBank/DDBJ whole genome shotgun (WGS) entry which is preliminary data.</text>
</comment>
<dbReference type="CDD" id="cd00067">
    <property type="entry name" value="GAL4"/>
    <property type="match status" value="1"/>
</dbReference>
<dbReference type="Pfam" id="PF04082">
    <property type="entry name" value="Fungal_trans"/>
    <property type="match status" value="1"/>
</dbReference>
<dbReference type="SMART" id="SM00906">
    <property type="entry name" value="Fungal_trans"/>
    <property type="match status" value="1"/>
</dbReference>
<dbReference type="InterPro" id="IPR001138">
    <property type="entry name" value="Zn2Cys6_DnaBD"/>
</dbReference>
<dbReference type="GO" id="GO:0003677">
    <property type="term" value="F:DNA binding"/>
    <property type="evidence" value="ECO:0007669"/>
    <property type="project" value="InterPro"/>
</dbReference>
<accession>A0A9P4QDC2</accession>
<keyword evidence="3" id="KW-0539">Nucleus</keyword>
<dbReference type="GO" id="GO:0000981">
    <property type="term" value="F:DNA-binding transcription factor activity, RNA polymerase II-specific"/>
    <property type="evidence" value="ECO:0007669"/>
    <property type="project" value="InterPro"/>
</dbReference>
<feature type="compositionally biased region" description="Pro residues" evidence="4">
    <location>
        <begin position="94"/>
        <end position="108"/>
    </location>
</feature>
<evidence type="ECO:0000313" key="6">
    <source>
        <dbReference type="EMBL" id="KAF2722871.1"/>
    </source>
</evidence>
<dbReference type="Gene3D" id="4.10.240.10">
    <property type="entry name" value="Zn(2)-C6 fungal-type DNA-binding domain"/>
    <property type="match status" value="1"/>
</dbReference>
<dbReference type="GO" id="GO:0006351">
    <property type="term" value="P:DNA-templated transcription"/>
    <property type="evidence" value="ECO:0007669"/>
    <property type="project" value="InterPro"/>
</dbReference>
<organism evidence="6 7">
    <name type="scientific">Polychaeton citri CBS 116435</name>
    <dbReference type="NCBI Taxonomy" id="1314669"/>
    <lineage>
        <taxon>Eukaryota</taxon>
        <taxon>Fungi</taxon>
        <taxon>Dikarya</taxon>
        <taxon>Ascomycota</taxon>
        <taxon>Pezizomycotina</taxon>
        <taxon>Dothideomycetes</taxon>
        <taxon>Dothideomycetidae</taxon>
        <taxon>Capnodiales</taxon>
        <taxon>Capnodiaceae</taxon>
        <taxon>Polychaeton</taxon>
    </lineage>
</organism>
<dbReference type="Pfam" id="PF00172">
    <property type="entry name" value="Zn_clus"/>
    <property type="match status" value="1"/>
</dbReference>